<dbReference type="InterPro" id="IPR050595">
    <property type="entry name" value="Bact_response_regulator"/>
</dbReference>
<accession>A0A1T4W1J1</accession>
<name>A0A1T4W1J1_9BACT</name>
<dbReference type="RefSeq" id="WP_078715634.1">
    <property type="nucleotide sequence ID" value="NZ_FUYC01000001.1"/>
</dbReference>
<evidence type="ECO:0000256" key="3">
    <source>
        <dbReference type="PROSITE-ProRule" id="PRU00169"/>
    </source>
</evidence>
<dbReference type="SUPFAM" id="SSF52172">
    <property type="entry name" value="CheY-like"/>
    <property type="match status" value="1"/>
</dbReference>
<evidence type="ECO:0000313" key="6">
    <source>
        <dbReference type="Proteomes" id="UP000190027"/>
    </source>
</evidence>
<reference evidence="5 6" key="1">
    <citation type="submission" date="2017-02" db="EMBL/GenBank/DDBJ databases">
        <authorList>
            <person name="Peterson S.W."/>
        </authorList>
    </citation>
    <scope>NUCLEOTIDE SEQUENCE [LARGE SCALE GENOMIC DNA]</scope>
    <source>
        <strain evidence="5 6">DSM 16080</strain>
    </source>
</reference>
<dbReference type="Proteomes" id="UP000190027">
    <property type="component" value="Unassembled WGS sequence"/>
</dbReference>
<feature type="modified residue" description="4-aspartylphosphate" evidence="3">
    <location>
        <position position="54"/>
    </location>
</feature>
<feature type="domain" description="Response regulatory" evidence="4">
    <location>
        <begin position="5"/>
        <end position="119"/>
    </location>
</feature>
<dbReference type="PANTHER" id="PTHR44591:SF14">
    <property type="entry name" value="PROTEIN PILG"/>
    <property type="match status" value="1"/>
</dbReference>
<dbReference type="PROSITE" id="PS50110">
    <property type="entry name" value="RESPONSE_REGULATORY"/>
    <property type="match status" value="1"/>
</dbReference>
<proteinExistence type="predicted"/>
<dbReference type="Pfam" id="PF00072">
    <property type="entry name" value="Response_reg"/>
    <property type="match status" value="1"/>
</dbReference>
<evidence type="ECO:0000259" key="4">
    <source>
        <dbReference type="PROSITE" id="PS50110"/>
    </source>
</evidence>
<protein>
    <submittedName>
        <fullName evidence="5">Response regulator receiver domain-containing protein</fullName>
    </submittedName>
</protein>
<evidence type="ECO:0000256" key="1">
    <source>
        <dbReference type="ARBA" id="ARBA00022553"/>
    </source>
</evidence>
<dbReference type="InterPro" id="IPR011006">
    <property type="entry name" value="CheY-like_superfamily"/>
</dbReference>
<dbReference type="Gene3D" id="3.40.50.2300">
    <property type="match status" value="1"/>
</dbReference>
<evidence type="ECO:0000256" key="2">
    <source>
        <dbReference type="ARBA" id="ARBA00023012"/>
    </source>
</evidence>
<dbReference type="InterPro" id="IPR001789">
    <property type="entry name" value="Sig_transdc_resp-reg_receiver"/>
</dbReference>
<organism evidence="5 6">
    <name type="scientific">Paucidesulfovibrio gracilis DSM 16080</name>
    <dbReference type="NCBI Taxonomy" id="1121449"/>
    <lineage>
        <taxon>Bacteria</taxon>
        <taxon>Pseudomonadati</taxon>
        <taxon>Thermodesulfobacteriota</taxon>
        <taxon>Desulfovibrionia</taxon>
        <taxon>Desulfovibrionales</taxon>
        <taxon>Desulfovibrionaceae</taxon>
        <taxon>Paucidesulfovibrio</taxon>
    </lineage>
</organism>
<dbReference type="GO" id="GO:0000160">
    <property type="term" value="P:phosphorelay signal transduction system"/>
    <property type="evidence" value="ECO:0007669"/>
    <property type="project" value="UniProtKB-KW"/>
</dbReference>
<keyword evidence="6" id="KW-1185">Reference proteome</keyword>
<dbReference type="PANTHER" id="PTHR44591">
    <property type="entry name" value="STRESS RESPONSE REGULATOR PROTEIN 1"/>
    <property type="match status" value="1"/>
</dbReference>
<gene>
    <name evidence="5" type="ORF">SAMN02745704_00034</name>
</gene>
<evidence type="ECO:0000313" key="5">
    <source>
        <dbReference type="EMBL" id="SKA70918.1"/>
    </source>
</evidence>
<keyword evidence="1 3" id="KW-0597">Phosphoprotein</keyword>
<keyword evidence="2" id="KW-0902">Two-component regulatory system</keyword>
<dbReference type="STRING" id="1121449.SAMN02745704_00034"/>
<dbReference type="SMART" id="SM00448">
    <property type="entry name" value="REC"/>
    <property type="match status" value="1"/>
</dbReference>
<dbReference type="OrthoDB" id="9800029at2"/>
<sequence>MSKVKVLVVDDEQDFVKLFVKRFLMRNLDVRGVNSGQEALEYLRSNDIDVVVLDVKMPGMDGLETLQEIKKRHPHVEVIMLTGHGSVKSGIQGISLGAYDYVLKPFKIEDLLGRILKAYERSRLNRGRQP</sequence>
<dbReference type="EMBL" id="FUYC01000001">
    <property type="protein sequence ID" value="SKA70918.1"/>
    <property type="molecule type" value="Genomic_DNA"/>
</dbReference>
<dbReference type="AlphaFoldDB" id="A0A1T4W1J1"/>